<feature type="transmembrane region" description="Helical" evidence="5">
    <location>
        <begin position="161"/>
        <end position="188"/>
    </location>
</feature>
<feature type="domain" description="Ion transport" evidence="6">
    <location>
        <begin position="20"/>
        <end position="271"/>
    </location>
</feature>
<keyword evidence="4 5" id="KW-0472">Membrane</keyword>
<dbReference type="InterPro" id="IPR050818">
    <property type="entry name" value="KCNH_animal-type"/>
</dbReference>
<dbReference type="SUPFAM" id="SSF81324">
    <property type="entry name" value="Voltage-gated potassium channels"/>
    <property type="match status" value="1"/>
</dbReference>
<accession>A0A812PB20</accession>
<proteinExistence type="predicted"/>
<dbReference type="Gene3D" id="1.10.287.70">
    <property type="match status" value="1"/>
</dbReference>
<organism evidence="7 8">
    <name type="scientific">Symbiodinium natans</name>
    <dbReference type="NCBI Taxonomy" id="878477"/>
    <lineage>
        <taxon>Eukaryota</taxon>
        <taxon>Sar</taxon>
        <taxon>Alveolata</taxon>
        <taxon>Dinophyceae</taxon>
        <taxon>Suessiales</taxon>
        <taxon>Symbiodiniaceae</taxon>
        <taxon>Symbiodinium</taxon>
    </lineage>
</organism>
<dbReference type="Gene3D" id="2.60.120.10">
    <property type="entry name" value="Jelly Rolls"/>
    <property type="match status" value="1"/>
</dbReference>
<evidence type="ECO:0000313" key="7">
    <source>
        <dbReference type="EMBL" id="CAE7353152.1"/>
    </source>
</evidence>
<keyword evidence="2 5" id="KW-0812">Transmembrane</keyword>
<dbReference type="PANTHER" id="PTHR10217">
    <property type="entry name" value="VOLTAGE AND LIGAND GATED POTASSIUM CHANNEL"/>
    <property type="match status" value="1"/>
</dbReference>
<dbReference type="Proteomes" id="UP000604046">
    <property type="component" value="Unassembled WGS sequence"/>
</dbReference>
<dbReference type="Pfam" id="PF00520">
    <property type="entry name" value="Ion_trans"/>
    <property type="match status" value="1"/>
</dbReference>
<feature type="transmembrane region" description="Helical" evidence="5">
    <location>
        <begin position="243"/>
        <end position="262"/>
    </location>
</feature>
<dbReference type="GO" id="GO:0005249">
    <property type="term" value="F:voltage-gated potassium channel activity"/>
    <property type="evidence" value="ECO:0007669"/>
    <property type="project" value="TreeGrafter"/>
</dbReference>
<comment type="subcellular location">
    <subcellularLocation>
        <location evidence="1">Membrane</location>
        <topology evidence="1">Multi-pass membrane protein</topology>
    </subcellularLocation>
</comment>
<protein>
    <submittedName>
        <fullName evidence="7">KCNH6 protein</fullName>
    </submittedName>
</protein>
<dbReference type="SUPFAM" id="SSF51206">
    <property type="entry name" value="cAMP-binding domain-like"/>
    <property type="match status" value="1"/>
</dbReference>
<dbReference type="OrthoDB" id="426293at2759"/>
<dbReference type="GO" id="GO:0042391">
    <property type="term" value="P:regulation of membrane potential"/>
    <property type="evidence" value="ECO:0007669"/>
    <property type="project" value="TreeGrafter"/>
</dbReference>
<dbReference type="Gene3D" id="1.10.287.630">
    <property type="entry name" value="Helix hairpin bin"/>
    <property type="match status" value="1"/>
</dbReference>
<dbReference type="PANTHER" id="PTHR10217:SF435">
    <property type="entry name" value="POTASSIUM VOLTAGE-GATED CHANNEL PROTEIN EAG"/>
    <property type="match status" value="1"/>
</dbReference>
<sequence>MVQKAPYGFILSPHGPRRVAWDFISMLLLFYDVVTIPLTAFDPDPTLFTDTMDWITQIFWTCDIGMSLITGFVQEGTVNLHPWPIFINYLKTWFILDLLVCGPDWIFTIVNISGSQEATDPGSVNRLLRSLRVVRTVRLLRLVKLKRILAMIKDRITSEAVFILVNIFRMILMLLLVNHFIAATFYLIGSLGQPLHNWLDAYKMQKVDADLFFRYSTSLHWSLTQFTPASMDVHPQNVAERCFAILVLIAGLVLFSSFISSITGSMSQLRNMQADRSKQFWLLRRYLKQQKVPMDLCFRVLRYVEYATSTSHDRVPEGRITILSSLTEQLRNELTFYTHYRNLKKHPVFNQVAGMNEAVLNRMSAQTLSSMDLAAGDPLFSLVDASRHMFFIETGAIRYTVHDKDRELSKQRRTVSLPDLPTDAEVDPGRSTVLGKADYLCEVVLWSPFQHIGVAQAIAEASVIRVESLTFCELVQKDSELRELMSLYAHRFVEHMNTESIEWVEISNQDAKDFTNEFFQTQ</sequence>
<dbReference type="AlphaFoldDB" id="A0A812PB20"/>
<comment type="caution">
    <text evidence="7">The sequence shown here is derived from an EMBL/GenBank/DDBJ whole genome shotgun (WGS) entry which is preliminary data.</text>
</comment>
<evidence type="ECO:0000256" key="4">
    <source>
        <dbReference type="ARBA" id="ARBA00023136"/>
    </source>
</evidence>
<evidence type="ECO:0000256" key="2">
    <source>
        <dbReference type="ARBA" id="ARBA00022692"/>
    </source>
</evidence>
<keyword evidence="8" id="KW-1185">Reference proteome</keyword>
<evidence type="ECO:0000256" key="3">
    <source>
        <dbReference type="ARBA" id="ARBA00022989"/>
    </source>
</evidence>
<keyword evidence="3 5" id="KW-1133">Transmembrane helix</keyword>
<evidence type="ECO:0000256" key="1">
    <source>
        <dbReference type="ARBA" id="ARBA00004141"/>
    </source>
</evidence>
<dbReference type="EMBL" id="CAJNDS010002152">
    <property type="protein sequence ID" value="CAE7353152.1"/>
    <property type="molecule type" value="Genomic_DNA"/>
</dbReference>
<dbReference type="GO" id="GO:0005886">
    <property type="term" value="C:plasma membrane"/>
    <property type="evidence" value="ECO:0007669"/>
    <property type="project" value="TreeGrafter"/>
</dbReference>
<dbReference type="InterPro" id="IPR018490">
    <property type="entry name" value="cNMP-bd_dom_sf"/>
</dbReference>
<evidence type="ECO:0000256" key="5">
    <source>
        <dbReference type="SAM" id="Phobius"/>
    </source>
</evidence>
<evidence type="ECO:0000313" key="8">
    <source>
        <dbReference type="Proteomes" id="UP000604046"/>
    </source>
</evidence>
<dbReference type="InterPro" id="IPR014710">
    <property type="entry name" value="RmlC-like_jellyroll"/>
</dbReference>
<name>A0A812PB20_9DINO</name>
<dbReference type="InterPro" id="IPR005821">
    <property type="entry name" value="Ion_trans_dom"/>
</dbReference>
<gene>
    <name evidence="7" type="primary">KCNH6</name>
    <name evidence="7" type="ORF">SNAT2548_LOCUS18662</name>
</gene>
<reference evidence="7" key="1">
    <citation type="submission" date="2021-02" db="EMBL/GenBank/DDBJ databases">
        <authorList>
            <person name="Dougan E. K."/>
            <person name="Rhodes N."/>
            <person name="Thang M."/>
            <person name="Chan C."/>
        </authorList>
    </citation>
    <scope>NUCLEOTIDE SEQUENCE</scope>
</reference>
<evidence type="ECO:0000259" key="6">
    <source>
        <dbReference type="Pfam" id="PF00520"/>
    </source>
</evidence>